<comment type="caution">
    <text evidence="6">The sequence shown here is derived from an EMBL/GenBank/DDBJ whole genome shotgun (WGS) entry which is preliminary data.</text>
</comment>
<feature type="domain" description="HTH lysR-type" evidence="5">
    <location>
        <begin position="1"/>
        <end position="59"/>
    </location>
</feature>
<dbReference type="InterPro" id="IPR005119">
    <property type="entry name" value="LysR_subst-bd"/>
</dbReference>
<dbReference type="InterPro" id="IPR036388">
    <property type="entry name" value="WH-like_DNA-bd_sf"/>
</dbReference>
<name>A0A7X0UBN2_9BURK</name>
<evidence type="ECO:0000313" key="6">
    <source>
        <dbReference type="EMBL" id="MBB6562288.1"/>
    </source>
</evidence>
<organism evidence="6 7">
    <name type="scientific">Acidovorax soli</name>
    <dbReference type="NCBI Taxonomy" id="592050"/>
    <lineage>
        <taxon>Bacteria</taxon>
        <taxon>Pseudomonadati</taxon>
        <taxon>Pseudomonadota</taxon>
        <taxon>Betaproteobacteria</taxon>
        <taxon>Burkholderiales</taxon>
        <taxon>Comamonadaceae</taxon>
        <taxon>Acidovorax</taxon>
    </lineage>
</organism>
<dbReference type="Gene3D" id="1.10.10.10">
    <property type="entry name" value="Winged helix-like DNA-binding domain superfamily/Winged helix DNA-binding domain"/>
    <property type="match status" value="1"/>
</dbReference>
<evidence type="ECO:0000313" key="7">
    <source>
        <dbReference type="Proteomes" id="UP000575083"/>
    </source>
</evidence>
<evidence type="ECO:0000256" key="4">
    <source>
        <dbReference type="ARBA" id="ARBA00023163"/>
    </source>
</evidence>
<gene>
    <name evidence="6" type="ORF">HNP48_004998</name>
</gene>
<dbReference type="GO" id="GO:0003700">
    <property type="term" value="F:DNA-binding transcription factor activity"/>
    <property type="evidence" value="ECO:0007669"/>
    <property type="project" value="InterPro"/>
</dbReference>
<keyword evidence="7" id="KW-1185">Reference proteome</keyword>
<dbReference type="InterPro" id="IPR036390">
    <property type="entry name" value="WH_DNA-bd_sf"/>
</dbReference>
<comment type="similarity">
    <text evidence="1">Belongs to the LysR transcriptional regulatory family.</text>
</comment>
<dbReference type="SUPFAM" id="SSF53850">
    <property type="entry name" value="Periplasmic binding protein-like II"/>
    <property type="match status" value="1"/>
</dbReference>
<keyword evidence="2" id="KW-0805">Transcription regulation</keyword>
<dbReference type="FunFam" id="1.10.10.10:FF:000001">
    <property type="entry name" value="LysR family transcriptional regulator"/>
    <property type="match status" value="1"/>
</dbReference>
<dbReference type="Pfam" id="PF03466">
    <property type="entry name" value="LysR_substrate"/>
    <property type="match status" value="1"/>
</dbReference>
<evidence type="ECO:0000259" key="5">
    <source>
        <dbReference type="PROSITE" id="PS50931"/>
    </source>
</evidence>
<keyword evidence="3 6" id="KW-0238">DNA-binding</keyword>
<keyword evidence="4" id="KW-0804">Transcription</keyword>
<evidence type="ECO:0000256" key="3">
    <source>
        <dbReference type="ARBA" id="ARBA00023125"/>
    </source>
</evidence>
<dbReference type="GO" id="GO:0043565">
    <property type="term" value="F:sequence-specific DNA binding"/>
    <property type="evidence" value="ECO:0007669"/>
    <property type="project" value="TreeGrafter"/>
</dbReference>
<dbReference type="PANTHER" id="PTHR30537:SF5">
    <property type="entry name" value="HTH-TYPE TRANSCRIPTIONAL ACTIVATOR TTDR-RELATED"/>
    <property type="match status" value="1"/>
</dbReference>
<dbReference type="InterPro" id="IPR000847">
    <property type="entry name" value="LysR_HTH_N"/>
</dbReference>
<reference evidence="6 7" key="1">
    <citation type="submission" date="2020-08" db="EMBL/GenBank/DDBJ databases">
        <title>Functional genomics of gut bacteria from endangered species of beetles.</title>
        <authorList>
            <person name="Carlos-Shanley C."/>
        </authorList>
    </citation>
    <scope>NUCLEOTIDE SEQUENCE [LARGE SCALE GENOMIC DNA]</scope>
    <source>
        <strain evidence="6 7">S00198</strain>
    </source>
</reference>
<dbReference type="Pfam" id="PF00126">
    <property type="entry name" value="HTH_1"/>
    <property type="match status" value="1"/>
</dbReference>
<dbReference type="PROSITE" id="PS50931">
    <property type="entry name" value="HTH_LYSR"/>
    <property type="match status" value="1"/>
</dbReference>
<accession>A0A7X0UBN2</accession>
<sequence length="296" mass="32284">MDRFTGMAVFVKAVELGSFRAAGDALQMSPQFVGKHIQALEQHLGVRLLHRTTRRQSLTDFGRAYVERARLILADLEQAEQLAAEARAVPSGRLRINAPVSFGIHSLAPLLPGYMQAHPQVEVELTTSNRAVDLVDEGYDAVFRVGVLQDSGLIARALAPYRLVACASPAYLQAHASALATPADLQRHECLGFAHTELRTHWGFDGPEGRVTVPVHSRLVADHGEPLVHAALAGLGIILQPLDAVQHALADGRLVEVLPGYRVPSRPLHLVYAPDRRVTPKLRSFIDFAIAHFGPQ</sequence>
<proteinExistence type="inferred from homology"/>
<dbReference type="EMBL" id="JACHLK010000012">
    <property type="protein sequence ID" value="MBB6562288.1"/>
    <property type="molecule type" value="Genomic_DNA"/>
</dbReference>
<protein>
    <submittedName>
        <fullName evidence="6">DNA-binding transcriptional LysR family regulator</fullName>
    </submittedName>
</protein>
<dbReference type="Gene3D" id="3.40.190.290">
    <property type="match status" value="1"/>
</dbReference>
<dbReference type="InterPro" id="IPR058163">
    <property type="entry name" value="LysR-type_TF_proteobact-type"/>
</dbReference>
<dbReference type="CDD" id="cd08477">
    <property type="entry name" value="PBP2_CrgA_like_8"/>
    <property type="match status" value="1"/>
</dbReference>
<dbReference type="RefSeq" id="WP_184862144.1">
    <property type="nucleotide sequence ID" value="NZ_JACHLK010000012.1"/>
</dbReference>
<dbReference type="Proteomes" id="UP000575083">
    <property type="component" value="Unassembled WGS sequence"/>
</dbReference>
<dbReference type="GO" id="GO:0006351">
    <property type="term" value="P:DNA-templated transcription"/>
    <property type="evidence" value="ECO:0007669"/>
    <property type="project" value="TreeGrafter"/>
</dbReference>
<evidence type="ECO:0000256" key="2">
    <source>
        <dbReference type="ARBA" id="ARBA00023015"/>
    </source>
</evidence>
<evidence type="ECO:0000256" key="1">
    <source>
        <dbReference type="ARBA" id="ARBA00009437"/>
    </source>
</evidence>
<dbReference type="AlphaFoldDB" id="A0A7X0UBN2"/>
<dbReference type="SUPFAM" id="SSF46785">
    <property type="entry name" value="Winged helix' DNA-binding domain"/>
    <property type="match status" value="1"/>
</dbReference>
<dbReference type="PANTHER" id="PTHR30537">
    <property type="entry name" value="HTH-TYPE TRANSCRIPTIONAL REGULATOR"/>
    <property type="match status" value="1"/>
</dbReference>
<dbReference type="FunFam" id="3.40.190.290:FF:000001">
    <property type="entry name" value="Transcriptional regulator, LysR family"/>
    <property type="match status" value="1"/>
</dbReference>